<proteinExistence type="predicted"/>
<evidence type="ECO:0000313" key="1">
    <source>
        <dbReference type="EMBL" id="AMW61946.1"/>
    </source>
</evidence>
<gene>
    <name evidence="1" type="ORF">DNAM5_202</name>
</gene>
<accession>A0A143FJM9</accession>
<organism evidence="1 2">
    <name type="scientific">Bacillus phage Vinny</name>
    <dbReference type="NCBI Taxonomy" id="1805955"/>
    <lineage>
        <taxon>Viruses</taxon>
        <taxon>Duplodnaviria</taxon>
        <taxon>Heunggongvirae</taxon>
        <taxon>Uroviricota</taxon>
        <taxon>Caudoviricetes</taxon>
        <taxon>Herelleviridae</taxon>
        <taxon>Bastillevirinae</taxon>
        <taxon>Bastillevirus</taxon>
        <taxon>Bastillevirus evoli</taxon>
    </lineage>
</organism>
<evidence type="ECO:0000313" key="2">
    <source>
        <dbReference type="Proteomes" id="UP000225538"/>
    </source>
</evidence>
<protein>
    <submittedName>
        <fullName evidence="1">Uncharacterized protein</fullName>
    </submittedName>
</protein>
<dbReference type="EMBL" id="KU737346">
    <property type="protein sequence ID" value="AMW61946.1"/>
    <property type="molecule type" value="Genomic_DNA"/>
</dbReference>
<dbReference type="Proteomes" id="UP000225538">
    <property type="component" value="Segment"/>
</dbReference>
<sequence>MKTIIKEAVVTDRKFETKYRIKFGDSPSQAETSTDFIEIMRKPTAEEIQTILDLHGASMCVLEEITSDSRLYRYNDGWM</sequence>
<name>A0A143FJM9_9CAUD</name>
<reference evidence="1 2" key="1">
    <citation type="submission" date="2016-02" db="EMBL/GenBank/DDBJ databases">
        <authorList>
            <person name="Wen L."/>
            <person name="He K."/>
            <person name="Yang H."/>
        </authorList>
    </citation>
    <scope>NUCLEOTIDE SEQUENCE [LARGE SCALE GENOMIC DNA]</scope>
</reference>